<dbReference type="AlphaFoldDB" id="A0A0D8J622"/>
<keyword evidence="1" id="KW-1133">Transmembrane helix</keyword>
<dbReference type="Proteomes" id="UP000032544">
    <property type="component" value="Unassembled WGS sequence"/>
</dbReference>
<comment type="caution">
    <text evidence="2">The sequence shown here is derived from an EMBL/GenBank/DDBJ whole genome shotgun (WGS) entry which is preliminary data.</text>
</comment>
<dbReference type="EMBL" id="JRHC01000005">
    <property type="protein sequence ID" value="KJF42415.1"/>
    <property type="molecule type" value="Genomic_DNA"/>
</dbReference>
<organism evidence="2 3">
    <name type="scientific">Draconibacterium sediminis</name>
    <dbReference type="NCBI Taxonomy" id="1544798"/>
    <lineage>
        <taxon>Bacteria</taxon>
        <taxon>Pseudomonadati</taxon>
        <taxon>Bacteroidota</taxon>
        <taxon>Bacteroidia</taxon>
        <taxon>Marinilabiliales</taxon>
        <taxon>Prolixibacteraceae</taxon>
        <taxon>Draconibacterium</taxon>
    </lineage>
</organism>
<evidence type="ECO:0000313" key="2">
    <source>
        <dbReference type="EMBL" id="KJF42415.1"/>
    </source>
</evidence>
<proteinExistence type="predicted"/>
<gene>
    <name evidence="2" type="ORF">LH29_17745</name>
</gene>
<reference evidence="2 3" key="1">
    <citation type="submission" date="2014-09" db="EMBL/GenBank/DDBJ databases">
        <title>Draft Genome Sequence of Draconibacterium sp. JN14CK-3.</title>
        <authorList>
            <person name="Dong C."/>
            <person name="Lai Q."/>
            <person name="Shao Z."/>
        </authorList>
    </citation>
    <scope>NUCLEOTIDE SEQUENCE [LARGE SCALE GENOMIC DNA]</scope>
    <source>
        <strain evidence="2 3">JN14CK-3</strain>
    </source>
</reference>
<keyword evidence="1" id="KW-0812">Transmembrane</keyword>
<accession>A0A0D8J622</accession>
<protein>
    <submittedName>
        <fullName evidence="2">Uncharacterized protein</fullName>
    </submittedName>
</protein>
<evidence type="ECO:0000313" key="3">
    <source>
        <dbReference type="Proteomes" id="UP000032544"/>
    </source>
</evidence>
<keyword evidence="1" id="KW-0472">Membrane</keyword>
<evidence type="ECO:0000256" key="1">
    <source>
        <dbReference type="SAM" id="Phobius"/>
    </source>
</evidence>
<feature type="transmembrane region" description="Helical" evidence="1">
    <location>
        <begin position="39"/>
        <end position="56"/>
    </location>
</feature>
<keyword evidence="3" id="KW-1185">Reference proteome</keyword>
<dbReference type="RefSeq" id="WP_045032084.1">
    <property type="nucleotide sequence ID" value="NZ_JRHC01000005.1"/>
</dbReference>
<name>A0A0D8J622_9BACT</name>
<sequence length="61" mass="6847">MSKTRKTLLISFLAAAFILAGIGSYARFEHWSNMLCCRLVFTGLIMATAALVVAMWRPKMH</sequence>